<gene>
    <name evidence="8" type="ORF">I316_02152</name>
</gene>
<feature type="transmembrane region" description="Helical" evidence="7">
    <location>
        <begin position="756"/>
        <end position="789"/>
    </location>
</feature>
<dbReference type="PANTHER" id="PTHR12385:SF88">
    <property type="entry name" value="CHOLINE TRANSPORTER-LIKE PROTEIN CTL1"/>
    <property type="match status" value="1"/>
</dbReference>
<evidence type="ECO:0000256" key="5">
    <source>
        <dbReference type="ARBA" id="ARBA00023136"/>
    </source>
</evidence>
<feature type="transmembrane region" description="Helical" evidence="7">
    <location>
        <begin position="470"/>
        <end position="489"/>
    </location>
</feature>
<reference evidence="8 9" key="1">
    <citation type="submission" date="2013-07" db="EMBL/GenBank/DDBJ databases">
        <title>The Genome Sequence of Cryptococcus heveanensis BCC8398.</title>
        <authorList>
            <consortium name="The Broad Institute Genome Sequencing Platform"/>
            <person name="Cuomo C."/>
            <person name="Litvintseva A."/>
            <person name="Chen Y."/>
            <person name="Heitman J."/>
            <person name="Sun S."/>
            <person name="Springer D."/>
            <person name="Dromer F."/>
            <person name="Young S.K."/>
            <person name="Zeng Q."/>
            <person name="Gargeya S."/>
            <person name="Fitzgerald M."/>
            <person name="Abouelleil A."/>
            <person name="Alvarado L."/>
            <person name="Berlin A.M."/>
            <person name="Chapman S.B."/>
            <person name="Dewar J."/>
            <person name="Goldberg J."/>
            <person name="Griggs A."/>
            <person name="Gujja S."/>
            <person name="Hansen M."/>
            <person name="Howarth C."/>
            <person name="Imamovic A."/>
            <person name="Larimer J."/>
            <person name="McCowan C."/>
            <person name="Murphy C."/>
            <person name="Pearson M."/>
            <person name="Priest M."/>
            <person name="Roberts A."/>
            <person name="Saif S."/>
            <person name="Shea T."/>
            <person name="Sykes S."/>
            <person name="Wortman J."/>
            <person name="Nusbaum C."/>
            <person name="Birren B."/>
        </authorList>
    </citation>
    <scope>NUCLEOTIDE SEQUENCE [LARGE SCALE GENOMIC DNA]</scope>
    <source>
        <strain evidence="8 9">BCC8398</strain>
    </source>
</reference>
<feature type="transmembrane region" description="Helical" evidence="7">
    <location>
        <begin position="426"/>
        <end position="450"/>
    </location>
</feature>
<feature type="transmembrane region" description="Helical" evidence="7">
    <location>
        <begin position="397"/>
        <end position="419"/>
    </location>
</feature>
<dbReference type="AlphaFoldDB" id="A0A1B9GZ16"/>
<evidence type="ECO:0000313" key="9">
    <source>
        <dbReference type="Proteomes" id="UP000092666"/>
    </source>
</evidence>
<evidence type="ECO:0000256" key="7">
    <source>
        <dbReference type="SAM" id="Phobius"/>
    </source>
</evidence>
<dbReference type="Pfam" id="PF04515">
    <property type="entry name" value="Choline_transpo"/>
    <property type="match status" value="1"/>
</dbReference>
<feature type="compositionally biased region" description="Acidic residues" evidence="6">
    <location>
        <begin position="220"/>
        <end position="234"/>
    </location>
</feature>
<feature type="transmembrane region" description="Helical" evidence="7">
    <location>
        <begin position="339"/>
        <end position="358"/>
    </location>
</feature>
<dbReference type="OrthoDB" id="420519at2759"/>
<evidence type="ECO:0000256" key="1">
    <source>
        <dbReference type="ARBA" id="ARBA00004141"/>
    </source>
</evidence>
<feature type="compositionally biased region" description="Acidic residues" evidence="6">
    <location>
        <begin position="254"/>
        <end position="263"/>
    </location>
</feature>
<feature type="region of interest" description="Disordered" evidence="6">
    <location>
        <begin position="1"/>
        <end position="307"/>
    </location>
</feature>
<sequence>MSSRPGDDRSGQQAGPSAFTAYASRFLSGQAGERGRAREIEGSQIFRPPSPGSPSHDPFLPSPSITHSHPHLRGSSRSPSPQRTPPFPGLGISDIPDIDGSVMSSAIGPGLLFAGPDDSGPQPQQHHSEDTSYRSGRNRGKERSRSKPAVPNPYAPSSSESEDSDEGEEEADLDEVAAVRRSLARPLPVGQNKSSRSERAKKGWYAHQSMFPPSSSSSSEESEAEKETESESELENAPIMGRSRRKSRTKSREDEDEDDDEDGQGYLLTPSELHRASVKPQRAYDLPSNLEEPLLGPDELEEGRGERRGRIPVRLQVYHGRFGHWEREGLRKYKDSGPLALWLTSLLGVLVGLCFVWGSTDVSSPLDPKRAMILTLTQPPPGAPEAAPRSAPSIVPLIPLLFLLLIPSLLLPPAFFMLLRKTVRPVLLATSVIVPFSLLACGWWALIASFDTSGLSDVEQGQRWWGTTGLRIGAVFLWLLAVFFARLVYLRRKKLERAAAVVELSTNLLLTHQPLLLLTPLLLAVFAFTSIPILTLLVRLGTVGYWRHPRENTWVYHVRPYAGWLIFLVTLIWVWTWGVIRGVGKVAVAGVVGEWYFHREETSHPPAMEITTAAVHRATGTSLGSICIGAGIVATVRVVGRSAAELKRVTNPKSKILPTPLHFLTALAPIFTIIAGVLDQLNGYALVYVGITGEAFWPSARRAVGLAGRRKGGKLLDYTYIKLLLTLSSTSMGLFTATAGYLYMTHSLSNPGYAPVAALLCGGLPFLAVRAGAAVLGDVADALFICYMIDREAGGSHSEKAKEAFSGDLPRNDNAV</sequence>
<name>A0A1B9GZ16_9TREE</name>
<keyword evidence="3 7" id="KW-0812">Transmembrane</keyword>
<evidence type="ECO:0000256" key="6">
    <source>
        <dbReference type="SAM" id="MobiDB-lite"/>
    </source>
</evidence>
<dbReference type="InterPro" id="IPR007603">
    <property type="entry name" value="Choline_transptr-like"/>
</dbReference>
<feature type="compositionally biased region" description="Basic and acidic residues" evidence="6">
    <location>
        <begin position="1"/>
        <end position="10"/>
    </location>
</feature>
<dbReference type="GO" id="GO:0005886">
    <property type="term" value="C:plasma membrane"/>
    <property type="evidence" value="ECO:0007669"/>
    <property type="project" value="TreeGrafter"/>
</dbReference>
<evidence type="ECO:0000256" key="4">
    <source>
        <dbReference type="ARBA" id="ARBA00022989"/>
    </source>
</evidence>
<proteinExistence type="inferred from homology"/>
<evidence type="ECO:0008006" key="10">
    <source>
        <dbReference type="Google" id="ProtNLM"/>
    </source>
</evidence>
<dbReference type="GO" id="GO:0022857">
    <property type="term" value="F:transmembrane transporter activity"/>
    <property type="evidence" value="ECO:0007669"/>
    <property type="project" value="InterPro"/>
</dbReference>
<accession>A0A1B9GZ16</accession>
<keyword evidence="5 7" id="KW-0472">Membrane</keyword>
<dbReference type="Proteomes" id="UP000092666">
    <property type="component" value="Unassembled WGS sequence"/>
</dbReference>
<protein>
    <recommendedName>
        <fullName evidence="10">Choline transporter</fullName>
    </recommendedName>
</protein>
<organism evidence="8 9">
    <name type="scientific">Kwoniella heveanensis BCC8398</name>
    <dbReference type="NCBI Taxonomy" id="1296120"/>
    <lineage>
        <taxon>Eukaryota</taxon>
        <taxon>Fungi</taxon>
        <taxon>Dikarya</taxon>
        <taxon>Basidiomycota</taxon>
        <taxon>Agaricomycotina</taxon>
        <taxon>Tremellomycetes</taxon>
        <taxon>Tremellales</taxon>
        <taxon>Cryptococcaceae</taxon>
        <taxon>Kwoniella</taxon>
    </lineage>
</organism>
<evidence type="ECO:0000256" key="2">
    <source>
        <dbReference type="ARBA" id="ARBA00007168"/>
    </source>
</evidence>
<reference evidence="9" key="2">
    <citation type="submission" date="2013-12" db="EMBL/GenBank/DDBJ databases">
        <title>Evolution of pathogenesis and genome organization in the Tremellales.</title>
        <authorList>
            <person name="Cuomo C."/>
            <person name="Litvintseva A."/>
            <person name="Heitman J."/>
            <person name="Chen Y."/>
            <person name="Sun S."/>
            <person name="Springer D."/>
            <person name="Dromer F."/>
            <person name="Young S."/>
            <person name="Zeng Q."/>
            <person name="Chapman S."/>
            <person name="Gujja S."/>
            <person name="Saif S."/>
            <person name="Birren B."/>
        </authorList>
    </citation>
    <scope>NUCLEOTIDE SEQUENCE [LARGE SCALE GENOMIC DNA]</scope>
    <source>
        <strain evidence="9">BCC8398</strain>
    </source>
</reference>
<keyword evidence="9" id="KW-1185">Reference proteome</keyword>
<comment type="similarity">
    <text evidence="2">Belongs to the CTL (choline transporter-like) family.</text>
</comment>
<feature type="compositionally biased region" description="Acidic residues" evidence="6">
    <location>
        <begin position="160"/>
        <end position="175"/>
    </location>
</feature>
<dbReference type="PANTHER" id="PTHR12385">
    <property type="entry name" value="CHOLINE TRANSPORTER-LIKE (SLC FAMILY 44)"/>
    <property type="match status" value="1"/>
</dbReference>
<feature type="transmembrane region" description="Helical" evidence="7">
    <location>
        <begin position="515"/>
        <end position="541"/>
    </location>
</feature>
<feature type="transmembrane region" description="Helical" evidence="7">
    <location>
        <begin position="656"/>
        <end position="677"/>
    </location>
</feature>
<comment type="subcellular location">
    <subcellularLocation>
        <location evidence="1">Membrane</location>
        <topology evidence="1">Multi-pass membrane protein</topology>
    </subcellularLocation>
</comment>
<dbReference type="EMBL" id="KI669496">
    <property type="protein sequence ID" value="OCF36278.1"/>
    <property type="molecule type" value="Genomic_DNA"/>
</dbReference>
<feature type="transmembrane region" description="Helical" evidence="7">
    <location>
        <begin position="561"/>
        <end position="580"/>
    </location>
</feature>
<feature type="transmembrane region" description="Helical" evidence="7">
    <location>
        <begin position="720"/>
        <end position="744"/>
    </location>
</feature>
<evidence type="ECO:0000256" key="3">
    <source>
        <dbReference type="ARBA" id="ARBA00022692"/>
    </source>
</evidence>
<keyword evidence="4 7" id="KW-1133">Transmembrane helix</keyword>
<evidence type="ECO:0000313" key="8">
    <source>
        <dbReference type="EMBL" id="OCF36278.1"/>
    </source>
</evidence>